<proteinExistence type="predicted"/>
<dbReference type="Pfam" id="PF00536">
    <property type="entry name" value="SAM_1"/>
    <property type="match status" value="1"/>
</dbReference>
<evidence type="ECO:0000313" key="4">
    <source>
        <dbReference type="EMBL" id="ETO35552.1"/>
    </source>
</evidence>
<keyword evidence="5" id="KW-1185">Reference proteome</keyword>
<feature type="transmembrane region" description="Helical" evidence="2">
    <location>
        <begin position="68"/>
        <end position="85"/>
    </location>
</feature>
<feature type="compositionally biased region" description="Basic and acidic residues" evidence="1">
    <location>
        <begin position="308"/>
        <end position="330"/>
    </location>
</feature>
<feature type="compositionally biased region" description="Basic residues" evidence="1">
    <location>
        <begin position="428"/>
        <end position="438"/>
    </location>
</feature>
<evidence type="ECO:0000256" key="2">
    <source>
        <dbReference type="SAM" id="Phobius"/>
    </source>
</evidence>
<evidence type="ECO:0000313" key="5">
    <source>
        <dbReference type="Proteomes" id="UP000023152"/>
    </source>
</evidence>
<feature type="transmembrane region" description="Helical" evidence="2">
    <location>
        <begin position="12"/>
        <end position="33"/>
    </location>
</feature>
<protein>
    <recommendedName>
        <fullName evidence="3">SAM domain-containing protein</fullName>
    </recommendedName>
</protein>
<feature type="region of interest" description="Disordered" evidence="1">
    <location>
        <begin position="370"/>
        <end position="438"/>
    </location>
</feature>
<comment type="caution">
    <text evidence="4">The sequence shown here is derived from an EMBL/GenBank/DDBJ whole genome shotgun (WGS) entry which is preliminary data.</text>
</comment>
<feature type="region of interest" description="Disordered" evidence="1">
    <location>
        <begin position="302"/>
        <end position="334"/>
    </location>
</feature>
<dbReference type="EMBL" id="ASPP01001515">
    <property type="protein sequence ID" value="ETO35552.1"/>
    <property type="molecule type" value="Genomic_DNA"/>
</dbReference>
<evidence type="ECO:0000259" key="3">
    <source>
        <dbReference type="PROSITE" id="PS50105"/>
    </source>
</evidence>
<dbReference type="SUPFAM" id="SSF47769">
    <property type="entry name" value="SAM/Pointed domain"/>
    <property type="match status" value="1"/>
</dbReference>
<accession>X6PCZ9</accession>
<feature type="domain" description="SAM" evidence="3">
    <location>
        <begin position="531"/>
        <end position="589"/>
    </location>
</feature>
<dbReference type="PROSITE" id="PS50105">
    <property type="entry name" value="SAM_DOMAIN"/>
    <property type="match status" value="1"/>
</dbReference>
<dbReference type="AlphaFoldDB" id="X6PCZ9"/>
<dbReference type="CDD" id="cd09487">
    <property type="entry name" value="SAM_superfamily"/>
    <property type="match status" value="1"/>
</dbReference>
<dbReference type="SMART" id="SM00454">
    <property type="entry name" value="SAM"/>
    <property type="match status" value="1"/>
</dbReference>
<dbReference type="InterPro" id="IPR001660">
    <property type="entry name" value="SAM"/>
</dbReference>
<gene>
    <name evidence="4" type="ORF">RFI_01505</name>
</gene>
<feature type="compositionally biased region" description="Low complexity" evidence="1">
    <location>
        <begin position="397"/>
        <end position="414"/>
    </location>
</feature>
<dbReference type="Proteomes" id="UP000023152">
    <property type="component" value="Unassembled WGS sequence"/>
</dbReference>
<name>X6PCZ9_RETFI</name>
<evidence type="ECO:0000256" key="1">
    <source>
        <dbReference type="SAM" id="MobiDB-lite"/>
    </source>
</evidence>
<keyword evidence="2" id="KW-0472">Membrane</keyword>
<dbReference type="InterPro" id="IPR013761">
    <property type="entry name" value="SAM/pointed_sf"/>
</dbReference>
<organism evidence="4 5">
    <name type="scientific">Reticulomyxa filosa</name>
    <dbReference type="NCBI Taxonomy" id="46433"/>
    <lineage>
        <taxon>Eukaryota</taxon>
        <taxon>Sar</taxon>
        <taxon>Rhizaria</taxon>
        <taxon>Retaria</taxon>
        <taxon>Foraminifera</taxon>
        <taxon>Monothalamids</taxon>
        <taxon>Reticulomyxidae</taxon>
        <taxon>Reticulomyxa</taxon>
    </lineage>
</organism>
<dbReference type="Gene3D" id="1.10.150.50">
    <property type="entry name" value="Transcription Factor, Ets-1"/>
    <property type="match status" value="1"/>
</dbReference>
<keyword evidence="2" id="KW-0812">Transmembrane</keyword>
<reference evidence="4 5" key="1">
    <citation type="journal article" date="2013" name="Curr. Biol.">
        <title>The Genome of the Foraminiferan Reticulomyxa filosa.</title>
        <authorList>
            <person name="Glockner G."/>
            <person name="Hulsmann N."/>
            <person name="Schleicher M."/>
            <person name="Noegel A.A."/>
            <person name="Eichinger L."/>
            <person name="Gallinger C."/>
            <person name="Pawlowski J."/>
            <person name="Sierra R."/>
            <person name="Euteneuer U."/>
            <person name="Pillet L."/>
            <person name="Moustafa A."/>
            <person name="Platzer M."/>
            <person name="Groth M."/>
            <person name="Szafranski K."/>
            <person name="Schliwa M."/>
        </authorList>
    </citation>
    <scope>NUCLEOTIDE SEQUENCE [LARGE SCALE GENOMIC DNA]</scope>
</reference>
<keyword evidence="2" id="KW-1133">Transmembrane helix</keyword>
<sequence>MGSCKKLLPRSATYITNQCTAAFGSNVVSLFFLPLGFSASLLSTACQNISRKGLYYFLLRSLAIGKDIQVFFLLFILLLCLFSVISKQRFVQKFITFFLISFKKKKKKRELGSFDSSQQHLKILLHVMPNSLLGRSEQVLLALDDNNAKEAQKHWKRLKQIKLDQKNRVTLSNAWYRECIRAFYYSSVRRLKDASKLFEKLNHNVPSEVNWHPLIIDKSLSTVIPQIFFLHDEIDQLIQLRGGNLAKEQGLFYVHLHLFAYIYICGVYIVYSFFMYLYIWIPFFSFFILWMNDTPRNLVYSPQSLDPPRPRADEAKKNEQKENDVHHEESSFCEEEISFVAPENDKDNDYQPKYRLHWVQNDEPLEMEGDEDLSALPESTNNHSPKNENIPDYFRFKSNSTSSSNELSSSKSSSHFLDHDIHQVPRPKSYKKKEKRKKNDSTTNKRICKFFVWFCLYLNVGGGGGILICVNNHLAAPQNVPVKPPSVSKPSFNKVVNSRNEAVGERRRVFVCCLLCGCDHAQSGNLYFAVWLNEECNLGQYLELFQKAEIADISLLNTITSEQDLLDIGIIAKFHRRRIWLQIQDLQSAMKEKRKTLSFCYPFLGQFDQWLDEIQMQRLYKRHFEKLGVVTLEMLFRMLYPQNEKDKERLGEYFQIGVTLHWDLIWNHMKKYAGQRKYFDESKKLMTTLETKQYLYCQKENSKIFNAHALAALPMSTNTTGDLLGKEKKDDQTIALADWGKSFYIKEKQGSHKDYDKFSNEPSQFSYRDISLMESSSIPESQELNEQISPIAITPKVQYFPQMEIENVHSDVPVVATQIDNGSDHK</sequence>